<protein>
    <submittedName>
        <fullName evidence="2">Acetyltransferase</fullName>
    </submittedName>
</protein>
<dbReference type="OrthoDB" id="7011037at2"/>
<dbReference type="InterPro" id="IPR016181">
    <property type="entry name" value="Acyl_CoA_acyltransferase"/>
</dbReference>
<evidence type="ECO:0000313" key="2">
    <source>
        <dbReference type="EMBL" id="AMB59508.1"/>
    </source>
</evidence>
<dbReference type="EMBL" id="CP014145">
    <property type="protein sequence ID" value="AMB59508.1"/>
    <property type="molecule type" value="Genomic_DNA"/>
</dbReference>
<dbReference type="Pfam" id="PF00583">
    <property type="entry name" value="Acetyltransf_1"/>
    <property type="match status" value="1"/>
</dbReference>
<dbReference type="KEGG" id="mvd:AWU67_12285"/>
<dbReference type="PROSITE" id="PS51186">
    <property type="entry name" value="GNAT"/>
    <property type="match status" value="1"/>
</dbReference>
<reference evidence="3" key="2">
    <citation type="submission" date="2016-01" db="EMBL/GenBank/DDBJ databases">
        <title>First complete genome sequence of a species in the genus Microterricola, an extremophilic cold active enzyme producing strain ERGS5:02 isolated from Sikkim Himalaya.</title>
        <authorList>
            <person name="Kumar R."/>
            <person name="Singh D."/>
            <person name="Swarnkar M.K."/>
        </authorList>
    </citation>
    <scope>NUCLEOTIDE SEQUENCE [LARGE SCALE GENOMIC DNA]</scope>
    <source>
        <strain evidence="3">ERGS5:02</strain>
    </source>
</reference>
<dbReference type="InterPro" id="IPR000182">
    <property type="entry name" value="GNAT_dom"/>
</dbReference>
<dbReference type="SUPFAM" id="SSF55729">
    <property type="entry name" value="Acyl-CoA N-acyltransferases (Nat)"/>
    <property type="match status" value="1"/>
</dbReference>
<proteinExistence type="predicted"/>
<sequence length="174" mass="18711">MHAVSLRRAVPGDAPAVLRLFDEAIAWFVQIGNAGQWGTEPFTGQPQWEQRVSGWCAEPDTWVAVHPDLGVCGALVLGDAVGYVPAATEPELYVRSLIGSRDPRAKGTGRRLLALADERAAARGVSLLRVDCYAGGSGELIRFYESCGYTRAVAFTVGAAPQEWPGQLLTRTLD</sequence>
<keyword evidence="2" id="KW-0808">Transferase</keyword>
<dbReference type="AlphaFoldDB" id="A0A120I1A5"/>
<evidence type="ECO:0000313" key="3">
    <source>
        <dbReference type="Proteomes" id="UP000058305"/>
    </source>
</evidence>
<dbReference type="Proteomes" id="UP000058305">
    <property type="component" value="Chromosome"/>
</dbReference>
<gene>
    <name evidence="2" type="ORF">AWU67_12285</name>
</gene>
<name>A0A120I1A5_9MICO</name>
<feature type="domain" description="N-acetyltransferase" evidence="1">
    <location>
        <begin position="4"/>
        <end position="174"/>
    </location>
</feature>
<keyword evidence="3" id="KW-1185">Reference proteome</keyword>
<accession>A0A120I1A5</accession>
<evidence type="ECO:0000259" key="1">
    <source>
        <dbReference type="PROSITE" id="PS51186"/>
    </source>
</evidence>
<reference evidence="2 3" key="1">
    <citation type="journal article" date="2016" name="J. Biotechnol.">
        <title>First complete genome sequence of a species in the genus Microterricola, an extremophilic cold active enzyme producing bacterial strain ERGS5:02 isolated from Sikkim Himalaya.</title>
        <authorList>
            <person name="Himanshu"/>
            <person name="Swarnkar M.K."/>
            <person name="Singh D."/>
            <person name="Kumar R."/>
        </authorList>
    </citation>
    <scope>NUCLEOTIDE SEQUENCE [LARGE SCALE GENOMIC DNA]</scope>
    <source>
        <strain evidence="2 3">ERGS5:02</strain>
    </source>
</reference>
<dbReference type="RefSeq" id="WP_067229446.1">
    <property type="nucleotide sequence ID" value="NZ_CP014145.1"/>
</dbReference>
<dbReference type="GO" id="GO:0016747">
    <property type="term" value="F:acyltransferase activity, transferring groups other than amino-acyl groups"/>
    <property type="evidence" value="ECO:0007669"/>
    <property type="project" value="InterPro"/>
</dbReference>
<dbReference type="Gene3D" id="3.40.630.30">
    <property type="match status" value="1"/>
</dbReference>
<organism evidence="2 3">
    <name type="scientific">Microterricola viridarii</name>
    <dbReference type="NCBI Taxonomy" id="412690"/>
    <lineage>
        <taxon>Bacteria</taxon>
        <taxon>Bacillati</taxon>
        <taxon>Actinomycetota</taxon>
        <taxon>Actinomycetes</taxon>
        <taxon>Micrococcales</taxon>
        <taxon>Microbacteriaceae</taxon>
        <taxon>Microterricola</taxon>
    </lineage>
</organism>